<comment type="caution">
    <text evidence="4">The sequence shown here is derived from an EMBL/GenBank/DDBJ whole genome shotgun (WGS) entry which is preliminary data.</text>
</comment>
<keyword evidence="4" id="KW-0808">Transferase</keyword>
<dbReference type="InterPro" id="IPR036513">
    <property type="entry name" value="STAS_dom_sf"/>
</dbReference>
<dbReference type="Proteomes" id="UP001268256">
    <property type="component" value="Unassembled WGS sequence"/>
</dbReference>
<name>A0AAE4FN83_9CYAN</name>
<proteinExistence type="inferred from homology"/>
<dbReference type="GO" id="GO:0016780">
    <property type="term" value="F:phosphotransferase activity, for other substituted phosphate groups"/>
    <property type="evidence" value="ECO:0007669"/>
    <property type="project" value="TreeGrafter"/>
</dbReference>
<evidence type="ECO:0000313" key="4">
    <source>
        <dbReference type="EMBL" id="MDS3859219.1"/>
    </source>
</evidence>
<protein>
    <submittedName>
        <fullName evidence="4">Sugar transferase</fullName>
    </submittedName>
</protein>
<dbReference type="Pfam" id="PF02397">
    <property type="entry name" value="Bac_transf"/>
    <property type="match status" value="1"/>
</dbReference>
<dbReference type="SUPFAM" id="SSF52091">
    <property type="entry name" value="SpoIIaa-like"/>
    <property type="match status" value="1"/>
</dbReference>
<keyword evidence="5" id="KW-1185">Reference proteome</keyword>
<feature type="domain" description="Bacterial sugar transferase" evidence="3">
    <location>
        <begin position="144"/>
        <end position="330"/>
    </location>
</feature>
<accession>A0AAE4FN83</accession>
<evidence type="ECO:0000256" key="2">
    <source>
        <dbReference type="SAM" id="Phobius"/>
    </source>
</evidence>
<feature type="transmembrane region" description="Helical" evidence="2">
    <location>
        <begin position="149"/>
        <end position="170"/>
    </location>
</feature>
<sequence length="337" mass="38017">MAQLVQDLELLDKMLVSPESDIVHLGSGAWMKVPRHLVGAAAIDFSKLCHPFLSQEFLLETTMTNLTLDFSHTEAISGKGLAVLLEIQKLASSLNFVITGWNANPGLRSLLENIGLQCEWYSDISSVNNTQSIQPHPSVNSWGKRVIDILGAIVGLLIMAVLFIPIAIAIKLDSPGPIFFSQIRCGLLGERFRIWKFRSMIVNAEDLKDMIVNQAKGAWFKNDHDPRVTRVGSFLRKYSLDEIPQFWNVLCGEMSLIGTRPPTLDEIKFYDILKWKRLDVKPGLSGEWQVNGRSKIRSLDDVIQLDLDYQEKWSLMYDIKLILKTIFVVFNKDSGAV</sequence>
<evidence type="ECO:0000256" key="1">
    <source>
        <dbReference type="ARBA" id="ARBA00006464"/>
    </source>
</evidence>
<dbReference type="EMBL" id="JAVMIP010000001">
    <property type="protein sequence ID" value="MDS3859219.1"/>
    <property type="molecule type" value="Genomic_DNA"/>
</dbReference>
<organism evidence="4 5">
    <name type="scientific">Pseudocalidococcus azoricus BACA0444</name>
    <dbReference type="NCBI Taxonomy" id="2918990"/>
    <lineage>
        <taxon>Bacteria</taxon>
        <taxon>Bacillati</taxon>
        <taxon>Cyanobacteriota</taxon>
        <taxon>Cyanophyceae</taxon>
        <taxon>Acaryochloridales</taxon>
        <taxon>Thermosynechococcaceae</taxon>
        <taxon>Pseudocalidococcus</taxon>
        <taxon>Pseudocalidococcus azoricus</taxon>
    </lineage>
</organism>
<gene>
    <name evidence="4" type="ORF">RIF25_00220</name>
</gene>
<dbReference type="RefSeq" id="WP_322876558.1">
    <property type="nucleotide sequence ID" value="NZ_JAVMIP010000001.1"/>
</dbReference>
<keyword evidence="2" id="KW-0812">Transmembrane</keyword>
<dbReference type="PANTHER" id="PTHR30576">
    <property type="entry name" value="COLANIC BIOSYNTHESIS UDP-GLUCOSE LIPID CARRIER TRANSFERASE"/>
    <property type="match status" value="1"/>
</dbReference>
<reference evidence="5" key="1">
    <citation type="submission" date="2023-07" db="EMBL/GenBank/DDBJ databases">
        <authorList>
            <person name="Luz R."/>
            <person name="Cordeiro R."/>
            <person name="Fonseca A."/>
            <person name="Goncalves V."/>
        </authorList>
    </citation>
    <scope>NUCLEOTIDE SEQUENCE [LARGE SCALE GENOMIC DNA]</scope>
    <source>
        <strain evidence="5">BACA0444</strain>
    </source>
</reference>
<keyword evidence="2" id="KW-1133">Transmembrane helix</keyword>
<comment type="similarity">
    <text evidence="1">Belongs to the bacterial sugar transferase family.</text>
</comment>
<keyword evidence="2" id="KW-0472">Membrane</keyword>
<dbReference type="PANTHER" id="PTHR30576:SF10">
    <property type="entry name" value="SLL5057 PROTEIN"/>
    <property type="match status" value="1"/>
</dbReference>
<dbReference type="InterPro" id="IPR003362">
    <property type="entry name" value="Bact_transf"/>
</dbReference>
<evidence type="ECO:0000313" key="5">
    <source>
        <dbReference type="Proteomes" id="UP001268256"/>
    </source>
</evidence>
<dbReference type="AlphaFoldDB" id="A0AAE4FN83"/>
<evidence type="ECO:0000259" key="3">
    <source>
        <dbReference type="Pfam" id="PF02397"/>
    </source>
</evidence>